<name>A0AA48GWK4_9BACT</name>
<sequence>MENRDLLPSERLEQVDAVIREALLDGGSARWITALAPVLVLNIDRVNLPKLFAQFRDYGLQRRFLWLIDNEVEALREFRDERLPRKEKVLLARALAALDLFREGLPHLGLEEPNGPKDTLGPGLLSPESREEVRAGASRISNRWRILTPIQVADFRDALEESHVLNPSHRAVPPGP</sequence>
<protein>
    <submittedName>
        <fullName evidence="2">Uncharacterized protein</fullName>
    </submittedName>
</protein>
<evidence type="ECO:0000313" key="3">
    <source>
        <dbReference type="Proteomes" id="UP001228113"/>
    </source>
</evidence>
<reference evidence="2" key="1">
    <citation type="journal article" date="2023" name="Int. J. Syst. Evol. Microbiol.">
        <title>Mesoterricola silvestris gen. nov., sp. nov., Mesoterricola sediminis sp. nov., Geothrix oryzae sp. nov., Geothrix edaphica sp. nov., Geothrix rubra sp. nov., and Geothrix limicola sp. nov., six novel members of Acidobacteriota isolated from soils.</title>
        <authorList>
            <person name="Itoh H."/>
            <person name="Sugisawa Y."/>
            <person name="Mise K."/>
            <person name="Xu Z."/>
            <person name="Kuniyasu M."/>
            <person name="Ushijima N."/>
            <person name="Kawano K."/>
            <person name="Kobayashi E."/>
            <person name="Shiratori Y."/>
            <person name="Masuda Y."/>
            <person name="Senoo K."/>
        </authorList>
    </citation>
    <scope>NUCLEOTIDE SEQUENCE</scope>
    <source>
        <strain evidence="2">W786</strain>
    </source>
</reference>
<gene>
    <name evidence="2" type="ORF">METESE_06930</name>
</gene>
<dbReference type="Proteomes" id="UP001228113">
    <property type="component" value="Chromosome"/>
</dbReference>
<dbReference type="AlphaFoldDB" id="A0AA48GWK4"/>
<keyword evidence="3" id="KW-1185">Reference proteome</keyword>
<dbReference type="EMBL" id="AP027081">
    <property type="protein sequence ID" value="BDU75735.1"/>
    <property type="molecule type" value="Genomic_DNA"/>
</dbReference>
<proteinExistence type="predicted"/>
<dbReference type="KEGG" id="msea:METESE_06930"/>
<accession>A0AA48GWK4</accession>
<evidence type="ECO:0000256" key="1">
    <source>
        <dbReference type="SAM" id="MobiDB-lite"/>
    </source>
</evidence>
<organism evidence="2 3">
    <name type="scientific">Mesoterricola sediminis</name>
    <dbReference type="NCBI Taxonomy" id="2927980"/>
    <lineage>
        <taxon>Bacteria</taxon>
        <taxon>Pseudomonadati</taxon>
        <taxon>Acidobacteriota</taxon>
        <taxon>Holophagae</taxon>
        <taxon>Holophagales</taxon>
        <taxon>Holophagaceae</taxon>
        <taxon>Mesoterricola</taxon>
    </lineage>
</organism>
<feature type="region of interest" description="Disordered" evidence="1">
    <location>
        <begin position="109"/>
        <end position="132"/>
    </location>
</feature>
<evidence type="ECO:0000313" key="2">
    <source>
        <dbReference type="EMBL" id="BDU75735.1"/>
    </source>
</evidence>